<evidence type="ECO:0000313" key="1">
    <source>
        <dbReference type="Proteomes" id="UP000095286"/>
    </source>
</evidence>
<dbReference type="WBParaSite" id="RSKR_0000066900.1">
    <property type="protein sequence ID" value="RSKR_0000066900.1"/>
    <property type="gene ID" value="RSKR_0000066900"/>
</dbReference>
<organism evidence="1 2">
    <name type="scientific">Rhabditophanes sp. KR3021</name>
    <dbReference type="NCBI Taxonomy" id="114890"/>
    <lineage>
        <taxon>Eukaryota</taxon>
        <taxon>Metazoa</taxon>
        <taxon>Ecdysozoa</taxon>
        <taxon>Nematoda</taxon>
        <taxon>Chromadorea</taxon>
        <taxon>Rhabditida</taxon>
        <taxon>Tylenchina</taxon>
        <taxon>Panagrolaimomorpha</taxon>
        <taxon>Strongyloidoidea</taxon>
        <taxon>Alloionematidae</taxon>
        <taxon>Rhabditophanes</taxon>
    </lineage>
</organism>
<sequence>MGEGVFDQNDKKYLYICKLHVKLVARIIVAIQCGIVLINLIYSMTRSSTIMLYSWTMTAFAIALYGSLAYGVYKEKRNFVLPYLIFQVVSIVLTILIFIVFIIGATASPSFLQHLATDFGSVDYTDISDNLQRAIHSFAVLVAIAIIIAFGYQILCFHVIFAFQRFLADRESFDFNLNTNDMDLTIA</sequence>
<protein>
    <submittedName>
        <fullName evidence="2">MARVEL domain-containing protein</fullName>
    </submittedName>
</protein>
<proteinExistence type="predicted"/>
<dbReference type="Proteomes" id="UP000095286">
    <property type="component" value="Unplaced"/>
</dbReference>
<evidence type="ECO:0000313" key="2">
    <source>
        <dbReference type="WBParaSite" id="RSKR_0000066900.1"/>
    </source>
</evidence>
<accession>A0AC35THI0</accession>
<name>A0AC35THI0_9BILA</name>
<reference evidence="2" key="1">
    <citation type="submission" date="2016-11" db="UniProtKB">
        <authorList>
            <consortium name="WormBaseParasite"/>
        </authorList>
    </citation>
    <scope>IDENTIFICATION</scope>
    <source>
        <strain evidence="2">KR3021</strain>
    </source>
</reference>